<evidence type="ECO:0000313" key="1">
    <source>
        <dbReference type="EMBL" id="MBM7473480.1"/>
    </source>
</evidence>
<dbReference type="RefSeq" id="WP_205110999.1">
    <property type="nucleotide sequence ID" value="NZ_BAAAHT010000001.1"/>
</dbReference>
<reference evidence="1 2" key="1">
    <citation type="submission" date="2021-01" db="EMBL/GenBank/DDBJ databases">
        <title>Sequencing the genomes of 1000 actinobacteria strains.</title>
        <authorList>
            <person name="Klenk H.-P."/>
        </authorList>
    </citation>
    <scope>NUCLEOTIDE SEQUENCE [LARGE SCALE GENOMIC DNA]</scope>
    <source>
        <strain evidence="1 2">DSM 13057</strain>
    </source>
</reference>
<comment type="caution">
    <text evidence="1">The sequence shown here is derived from an EMBL/GenBank/DDBJ whole genome shotgun (WGS) entry which is preliminary data.</text>
</comment>
<evidence type="ECO:0000313" key="2">
    <source>
        <dbReference type="Proteomes" id="UP000776164"/>
    </source>
</evidence>
<organism evidence="1 2">
    <name type="scientific">Subtercola frigoramans</name>
    <dbReference type="NCBI Taxonomy" id="120298"/>
    <lineage>
        <taxon>Bacteria</taxon>
        <taxon>Bacillati</taxon>
        <taxon>Actinomycetota</taxon>
        <taxon>Actinomycetes</taxon>
        <taxon>Micrococcales</taxon>
        <taxon>Microbacteriaceae</taxon>
        <taxon>Subtercola</taxon>
    </lineage>
</organism>
<name>A0ABS2L9R4_9MICO</name>
<dbReference type="Proteomes" id="UP000776164">
    <property type="component" value="Unassembled WGS sequence"/>
</dbReference>
<keyword evidence="2" id="KW-1185">Reference proteome</keyword>
<accession>A0ABS2L9R4</accession>
<protein>
    <recommendedName>
        <fullName evidence="3">DUF2171 domain-containing protein</fullName>
    </recommendedName>
</protein>
<dbReference type="EMBL" id="JAFBBU010000001">
    <property type="protein sequence ID" value="MBM7473480.1"/>
    <property type="molecule type" value="Genomic_DNA"/>
</dbReference>
<evidence type="ECO:0008006" key="3">
    <source>
        <dbReference type="Google" id="ProtNLM"/>
    </source>
</evidence>
<proteinExistence type="predicted"/>
<sequence length="69" mass="7854">MTSNTPKESEQIWIGDVHVANIREEHGHGERPFLVESVNGKLLKQLPDRHAAELWISVHSDDITERELG</sequence>
<gene>
    <name evidence="1" type="ORF">JOE66_003114</name>
</gene>